<keyword evidence="3" id="KW-1185">Reference proteome</keyword>
<sequence>MLMNAAPTIREAAGQATWIDLALPDLRTLSKELRSAAIAEIKRADDAAGALGILLEYFGFIDESVMAVTILTPIGNVAVAREKLAHIVEKRTDSRERYVRHAIDTLTGPFEIWKVQYDNGGHRVAFINAYEAKNDMLVVVDIRDGHVLWNFMHAPARAMNRHRKGELLYRRYILTDKKRAAIGLPVTSKS</sequence>
<dbReference type="Proteomes" id="UP001063475">
    <property type="component" value="Unassembled WGS sequence"/>
</dbReference>
<name>A0ABT2XQE5_9PSED</name>
<evidence type="ECO:0000313" key="3">
    <source>
        <dbReference type="Proteomes" id="UP001063475"/>
    </source>
</evidence>
<evidence type="ECO:0000259" key="1">
    <source>
        <dbReference type="Pfam" id="PF18810"/>
    </source>
</evidence>
<protein>
    <submittedName>
        <fullName evidence="2">PBECR2 nuclease fold domain-containing protein</fullName>
    </submittedName>
</protein>
<evidence type="ECO:0000313" key="2">
    <source>
        <dbReference type="EMBL" id="MCV2220927.1"/>
    </source>
</evidence>
<organism evidence="2 3">
    <name type="scientific">Pseudomonas mercuritolerans</name>
    <dbReference type="NCBI Taxonomy" id="2951809"/>
    <lineage>
        <taxon>Bacteria</taxon>
        <taxon>Pseudomonadati</taxon>
        <taxon>Pseudomonadota</taxon>
        <taxon>Gammaproteobacteria</taxon>
        <taxon>Pseudomonadales</taxon>
        <taxon>Pseudomonadaceae</taxon>
        <taxon>Pseudomonas</taxon>
    </lineage>
</organism>
<comment type="caution">
    <text evidence="2">The sequence shown here is derived from an EMBL/GenBank/DDBJ whole genome shotgun (WGS) entry which is preliminary data.</text>
</comment>
<dbReference type="Pfam" id="PF18810">
    <property type="entry name" value="PBECR2"/>
    <property type="match status" value="1"/>
</dbReference>
<gene>
    <name evidence="2" type="ORF">ND528_05020</name>
</gene>
<dbReference type="EMBL" id="JAMSHA010000002">
    <property type="protein sequence ID" value="MCV2220927.1"/>
    <property type="molecule type" value="Genomic_DNA"/>
</dbReference>
<dbReference type="RefSeq" id="WP_263469824.1">
    <property type="nucleotide sequence ID" value="NZ_JAMSHA010000002.1"/>
</dbReference>
<accession>A0ABT2XQE5</accession>
<feature type="domain" description="Phage-Barnase-EndoU-ColicinE5/D-RelE like nuclease 2" evidence="1">
    <location>
        <begin position="67"/>
        <end position="170"/>
    </location>
</feature>
<proteinExistence type="predicted"/>
<dbReference type="InterPro" id="IPR041110">
    <property type="entry name" value="PBECR2"/>
</dbReference>
<reference evidence="2" key="1">
    <citation type="submission" date="2022-06" db="EMBL/GenBank/DDBJ databases">
        <title>De novo draft assembly of the Pseudomonas mercurotoleraris sp. nov., isolated from the plants rhizosphere.</title>
        <authorList>
            <person name="Robas M."/>
            <person name="Gonzalez D."/>
            <person name="Fernandez V.M."/>
            <person name="Luna L."/>
            <person name="Provanza A."/>
            <person name="Jimenez P.A."/>
        </authorList>
    </citation>
    <scope>NUCLEOTIDE SEQUENCE</scope>
    <source>
        <strain evidence="2">SAICEUPSM</strain>
    </source>
</reference>